<dbReference type="Pfam" id="PF21722">
    <property type="entry name" value="Gly_rich_2"/>
    <property type="match status" value="1"/>
</dbReference>
<name>A0A382VD79_9ZZZZ</name>
<proteinExistence type="predicted"/>
<evidence type="ECO:0000313" key="2">
    <source>
        <dbReference type="EMBL" id="SVD44454.1"/>
    </source>
</evidence>
<accession>A0A382VD79</accession>
<protein>
    <recommendedName>
        <fullName evidence="1">Glycine-rich domain-containing protein</fullName>
    </recommendedName>
</protein>
<evidence type="ECO:0000259" key="1">
    <source>
        <dbReference type="Pfam" id="PF21722"/>
    </source>
</evidence>
<reference evidence="2" key="1">
    <citation type="submission" date="2018-05" db="EMBL/GenBank/DDBJ databases">
        <authorList>
            <person name="Lanie J.A."/>
            <person name="Ng W.-L."/>
            <person name="Kazmierczak K.M."/>
            <person name="Andrzejewski T.M."/>
            <person name="Davidsen T.M."/>
            <person name="Wayne K.J."/>
            <person name="Tettelin H."/>
            <person name="Glass J.I."/>
            <person name="Rusch D."/>
            <person name="Podicherti R."/>
            <person name="Tsui H.-C.T."/>
            <person name="Winkler M.E."/>
        </authorList>
    </citation>
    <scope>NUCLEOTIDE SEQUENCE</scope>
</reference>
<organism evidence="2">
    <name type="scientific">marine metagenome</name>
    <dbReference type="NCBI Taxonomy" id="408172"/>
    <lineage>
        <taxon>unclassified sequences</taxon>
        <taxon>metagenomes</taxon>
        <taxon>ecological metagenomes</taxon>
    </lineage>
</organism>
<dbReference type="AlphaFoldDB" id="A0A382VD79"/>
<feature type="domain" description="Glycine-rich" evidence="1">
    <location>
        <begin position="21"/>
        <end position="227"/>
    </location>
</feature>
<feature type="non-terminal residue" evidence="2">
    <location>
        <position position="273"/>
    </location>
</feature>
<gene>
    <name evidence="2" type="ORF">METZ01_LOCUS397308</name>
</gene>
<dbReference type="InterPro" id="IPR049304">
    <property type="entry name" value="Gly_rich_dom"/>
</dbReference>
<sequence>MAYAFGASSESIIHELVFSSSTSWVPPYSCRAYVTVIGPGGSGGSCVEGGDHEAYVASGGGAGGCAKSLLRLDSSVTYTINIGAGGASVNNAAGNAGGANSEFQGSDIDNMAGNLGSGGLKEGNAGTISLKAGGAGGTATGGTIFNCTGGAGGSGEVVTYSNAGIHIASGGGGVAGIFGKSYRGGNAICNTGGAGKVALGGGAGVGGNGGDATSTGSYGFAGAGGGNAFGDGISHTTVYPNQGNMFDTSSLIRSISCNDWDEAGFSAYEQTSV</sequence>
<dbReference type="EMBL" id="UINC01151064">
    <property type="protein sequence ID" value="SVD44454.1"/>
    <property type="molecule type" value="Genomic_DNA"/>
</dbReference>